<proteinExistence type="predicted"/>
<dbReference type="InterPro" id="IPR050270">
    <property type="entry name" value="DegV_domain_contain"/>
</dbReference>
<gene>
    <name evidence="2" type="ordered locus">Acear_1420</name>
</gene>
<dbReference type="Proteomes" id="UP000001661">
    <property type="component" value="Chromosome"/>
</dbReference>
<dbReference type="InterPro" id="IPR003797">
    <property type="entry name" value="DegV"/>
</dbReference>
<evidence type="ECO:0000313" key="3">
    <source>
        <dbReference type="Proteomes" id="UP000001661"/>
    </source>
</evidence>
<dbReference type="Gene3D" id="3.40.50.10170">
    <property type="match status" value="1"/>
</dbReference>
<dbReference type="PANTHER" id="PTHR33434:SF2">
    <property type="entry name" value="FATTY ACID-BINDING PROTEIN TM_1468"/>
    <property type="match status" value="1"/>
</dbReference>
<dbReference type="eggNOG" id="COG1307">
    <property type="taxonomic scope" value="Bacteria"/>
</dbReference>
<dbReference type="HOGENOM" id="CLU_048251_0_1_9"/>
<dbReference type="SUPFAM" id="SSF82549">
    <property type="entry name" value="DAK1/DegV-like"/>
    <property type="match status" value="1"/>
</dbReference>
<dbReference type="GO" id="GO:0008289">
    <property type="term" value="F:lipid binding"/>
    <property type="evidence" value="ECO:0007669"/>
    <property type="project" value="UniProtKB-KW"/>
</dbReference>
<evidence type="ECO:0000313" key="2">
    <source>
        <dbReference type="EMBL" id="ADL12930.1"/>
    </source>
</evidence>
<dbReference type="KEGG" id="aar:Acear_1420"/>
<dbReference type="InterPro" id="IPR043168">
    <property type="entry name" value="DegV_C"/>
</dbReference>
<reference evidence="2 3" key="1">
    <citation type="journal article" date="2010" name="Stand. Genomic Sci.">
        <title>Complete genome sequence of Acetohalobium arabaticum type strain (Z-7288).</title>
        <authorList>
            <person name="Sikorski J."/>
            <person name="Lapidus A."/>
            <person name="Chertkov O."/>
            <person name="Lucas S."/>
            <person name="Copeland A."/>
            <person name="Glavina Del Rio T."/>
            <person name="Nolan M."/>
            <person name="Tice H."/>
            <person name="Cheng J.F."/>
            <person name="Han C."/>
            <person name="Brambilla E."/>
            <person name="Pitluck S."/>
            <person name="Liolios K."/>
            <person name="Ivanova N."/>
            <person name="Mavromatis K."/>
            <person name="Mikhailova N."/>
            <person name="Pati A."/>
            <person name="Bruce D."/>
            <person name="Detter C."/>
            <person name="Tapia R."/>
            <person name="Goodwin L."/>
            <person name="Chen A."/>
            <person name="Palaniappan K."/>
            <person name="Land M."/>
            <person name="Hauser L."/>
            <person name="Chang Y.J."/>
            <person name="Jeffries C.D."/>
            <person name="Rohde M."/>
            <person name="Goker M."/>
            <person name="Spring S."/>
            <person name="Woyke T."/>
            <person name="Bristow J."/>
            <person name="Eisen J.A."/>
            <person name="Markowitz V."/>
            <person name="Hugenholtz P."/>
            <person name="Kyrpides N.C."/>
            <person name="Klenk H.P."/>
        </authorList>
    </citation>
    <scope>NUCLEOTIDE SEQUENCE [LARGE SCALE GENOMIC DNA]</scope>
    <source>
        <strain evidence="3">ATCC 49924 / DSM 5501 / Z-7288</strain>
    </source>
</reference>
<dbReference type="Gene3D" id="3.30.1180.10">
    <property type="match status" value="1"/>
</dbReference>
<evidence type="ECO:0000256" key="1">
    <source>
        <dbReference type="ARBA" id="ARBA00023121"/>
    </source>
</evidence>
<keyword evidence="3" id="KW-1185">Reference proteome</keyword>
<dbReference type="PROSITE" id="PS51482">
    <property type="entry name" value="DEGV"/>
    <property type="match status" value="1"/>
</dbReference>
<dbReference type="Pfam" id="PF02645">
    <property type="entry name" value="DegV"/>
    <property type="match status" value="1"/>
</dbReference>
<dbReference type="NCBIfam" id="TIGR00762">
    <property type="entry name" value="DegV"/>
    <property type="match status" value="1"/>
</dbReference>
<sequence length="286" mass="31641">MSAIKVVTDSTSDLSSGLLNKFGIGMIPLTVNIDNQFFIDKINISARGFFERLEQEDELPTTSQPAVGKFKERYFQLAEEYDTIISIHISDKLSGTYRTAQLAAEAVQEEAEVDIRVIDSKSASLGLGFLAIYAAEAVSQDRDIGEIMEGIKLRRNAVSILFTIDTLEYLQQGGRIGKAKAFLGDLLNIKPILEVDETGEVNFHSQVRGKKRLFRKVKRLARRKLKERTLDFPPKLALLHGAAMNDLRELQSEIIELADWESVVVSEIGPVIGTHVGPGALGVVIL</sequence>
<protein>
    <submittedName>
        <fullName evidence="2">DegV family protein</fullName>
    </submittedName>
</protein>
<dbReference type="RefSeq" id="WP_013278375.1">
    <property type="nucleotide sequence ID" value="NC_014378.1"/>
</dbReference>
<dbReference type="PANTHER" id="PTHR33434">
    <property type="entry name" value="DEGV DOMAIN-CONTAINING PROTEIN DR_1986-RELATED"/>
    <property type="match status" value="1"/>
</dbReference>
<dbReference type="AlphaFoldDB" id="D9QQY9"/>
<name>D9QQY9_ACEAZ</name>
<dbReference type="OrthoDB" id="9780216at2"/>
<dbReference type="STRING" id="574087.Acear_1420"/>
<organism evidence="2 3">
    <name type="scientific">Acetohalobium arabaticum (strain ATCC 49924 / DSM 5501 / Z-7288)</name>
    <dbReference type="NCBI Taxonomy" id="574087"/>
    <lineage>
        <taxon>Bacteria</taxon>
        <taxon>Bacillati</taxon>
        <taxon>Bacillota</taxon>
        <taxon>Clostridia</taxon>
        <taxon>Halanaerobiales</taxon>
        <taxon>Halobacteroidaceae</taxon>
        <taxon>Acetohalobium</taxon>
    </lineage>
</organism>
<accession>D9QQY9</accession>
<keyword evidence="1" id="KW-0446">Lipid-binding</keyword>
<dbReference type="EMBL" id="CP002105">
    <property type="protein sequence ID" value="ADL12930.1"/>
    <property type="molecule type" value="Genomic_DNA"/>
</dbReference>